<feature type="compositionally biased region" description="Basic residues" evidence="1">
    <location>
        <begin position="123"/>
        <end position="137"/>
    </location>
</feature>
<dbReference type="Proteomes" id="UP000593566">
    <property type="component" value="Unassembled WGS sequence"/>
</dbReference>
<proteinExistence type="predicted"/>
<evidence type="ECO:0000256" key="1">
    <source>
        <dbReference type="SAM" id="MobiDB-lite"/>
    </source>
</evidence>
<sequence length="285" mass="30995">MDDPKVSPSQMMDRVDEAAAAVSSAEGEKSSLGGEVFEGVDPAGNSGLVKHPFNFNEVPSPVFQDQGSSSTTKLKAKDKAKDKVKTKDKTNSNVIPKKNRRGRAHSTEDEDTDSEMSSDKNKTKSKASSKKAGKKRARTPEDEGLDPEMASGIGSAKKKREVTGVAESPSSGMMKYDMANYQLYNPAVKNRGIHYDSYTLFMVPGNKSIDKIPAKGVRLDDLNVAIVIESGELARKQRNENWKAEFDIKGMVRGLRVPLGHAAKEFKKKGDVDIDGNVLEDADEG</sequence>
<dbReference type="GeneID" id="59335940"/>
<organism evidence="2 3">
    <name type="scientific">Letharia lupina</name>
    <dbReference type="NCBI Taxonomy" id="560253"/>
    <lineage>
        <taxon>Eukaryota</taxon>
        <taxon>Fungi</taxon>
        <taxon>Dikarya</taxon>
        <taxon>Ascomycota</taxon>
        <taxon>Pezizomycotina</taxon>
        <taxon>Lecanoromycetes</taxon>
        <taxon>OSLEUM clade</taxon>
        <taxon>Lecanoromycetidae</taxon>
        <taxon>Lecanorales</taxon>
        <taxon>Lecanorineae</taxon>
        <taxon>Parmeliaceae</taxon>
        <taxon>Letharia</taxon>
    </lineage>
</organism>
<reference evidence="2 3" key="1">
    <citation type="journal article" date="2020" name="Genomics">
        <title>Complete, high-quality genomes from long-read metagenomic sequencing of two wolf lichen thalli reveals enigmatic genome architecture.</title>
        <authorList>
            <person name="McKenzie S.K."/>
            <person name="Walston R.F."/>
            <person name="Allen J.L."/>
        </authorList>
    </citation>
    <scope>NUCLEOTIDE SEQUENCE [LARGE SCALE GENOMIC DNA]</scope>
    <source>
        <strain evidence="2">WasteWater1</strain>
    </source>
</reference>
<dbReference type="AlphaFoldDB" id="A0A8H6KYY7"/>
<keyword evidence="3" id="KW-1185">Reference proteome</keyword>
<dbReference type="RefSeq" id="XP_037157067.1">
    <property type="nucleotide sequence ID" value="XM_037298432.1"/>
</dbReference>
<name>A0A8H6KYY7_9LECA</name>
<accession>A0A8H6KYY7</accession>
<protein>
    <submittedName>
        <fullName evidence="2">Uncharacterized protein</fullName>
    </submittedName>
</protein>
<comment type="caution">
    <text evidence="2">The sequence shown here is derived from an EMBL/GenBank/DDBJ whole genome shotgun (WGS) entry which is preliminary data.</text>
</comment>
<feature type="compositionally biased region" description="Basic and acidic residues" evidence="1">
    <location>
        <begin position="75"/>
        <end position="90"/>
    </location>
</feature>
<gene>
    <name evidence="2" type="ORF">HO133_007541</name>
</gene>
<feature type="region of interest" description="Disordered" evidence="1">
    <location>
        <begin position="1"/>
        <end position="171"/>
    </location>
</feature>
<dbReference type="EMBL" id="JACCJB010000003">
    <property type="protein sequence ID" value="KAF6229425.1"/>
    <property type="molecule type" value="Genomic_DNA"/>
</dbReference>
<evidence type="ECO:0000313" key="3">
    <source>
        <dbReference type="Proteomes" id="UP000593566"/>
    </source>
</evidence>
<evidence type="ECO:0000313" key="2">
    <source>
        <dbReference type="EMBL" id="KAF6229425.1"/>
    </source>
</evidence>